<evidence type="ECO:0000313" key="8">
    <source>
        <dbReference type="Proteomes" id="UP000309038"/>
    </source>
</evidence>
<evidence type="ECO:0000256" key="1">
    <source>
        <dbReference type="ARBA" id="ARBA00004141"/>
    </source>
</evidence>
<keyword evidence="3 6" id="KW-1133">Transmembrane helix</keyword>
<feature type="transmembrane region" description="Helical" evidence="6">
    <location>
        <begin position="412"/>
        <end position="432"/>
    </location>
</feature>
<comment type="subcellular location">
    <subcellularLocation>
        <location evidence="1">Membrane</location>
        <topology evidence="1">Multi-pass membrane protein</topology>
    </subcellularLocation>
</comment>
<feature type="transmembrane region" description="Helical" evidence="6">
    <location>
        <begin position="483"/>
        <end position="503"/>
    </location>
</feature>
<dbReference type="PANTHER" id="PTHR31274">
    <property type="entry name" value="PROTEIN ECM3"/>
    <property type="match status" value="1"/>
</dbReference>
<dbReference type="InterPro" id="IPR040254">
    <property type="entry name" value="Ecm3-like"/>
</dbReference>
<accession>A0A4S4KEG6</accession>
<comment type="caution">
    <text evidence="7">The sequence shown here is derived from an EMBL/GenBank/DDBJ whole genome shotgun (WGS) entry which is preliminary data.</text>
</comment>
<gene>
    <name evidence="7" type="ORF">EW026_g5398</name>
</gene>
<evidence type="ECO:0000256" key="2">
    <source>
        <dbReference type="ARBA" id="ARBA00022692"/>
    </source>
</evidence>
<protein>
    <recommendedName>
        <fullName evidence="9">Auxin efflux carrier</fullName>
    </recommendedName>
</protein>
<evidence type="ECO:0000313" key="7">
    <source>
        <dbReference type="EMBL" id="THG96433.1"/>
    </source>
</evidence>
<feature type="transmembrane region" description="Helical" evidence="6">
    <location>
        <begin position="104"/>
        <end position="128"/>
    </location>
</feature>
<feature type="transmembrane region" description="Helical" evidence="6">
    <location>
        <begin position="72"/>
        <end position="92"/>
    </location>
</feature>
<dbReference type="Pfam" id="PF03547">
    <property type="entry name" value="Mem_trans"/>
    <property type="match status" value="1"/>
</dbReference>
<evidence type="ECO:0000256" key="5">
    <source>
        <dbReference type="SAM" id="MobiDB-lite"/>
    </source>
</evidence>
<dbReference type="PANTHER" id="PTHR31274:SF1">
    <property type="entry name" value="AGL149CP"/>
    <property type="match status" value="1"/>
</dbReference>
<proteinExistence type="predicted"/>
<dbReference type="GO" id="GO:0016020">
    <property type="term" value="C:membrane"/>
    <property type="evidence" value="ECO:0007669"/>
    <property type="project" value="UniProtKB-SubCell"/>
</dbReference>
<name>A0A4S4KEG6_9APHY</name>
<sequence>MLSLGALIWVSVRPLLRLVLCTGFGVLITRADIFPAVASRGAGQIILNITIPCLMFSKIVPAFSQNNIGTLGPLFLVAFIYEGMGLLLAWIVKQFFWVPHRFRYGILVAGGWGNYGDIPTSVVMSITAGPPFNSTNDQTLAVAYISAFIFVFFLTLFPFGGSRMIAWDFAGPEVEDEEMREVIRLKRRTVLQIWKKMSSIARRRLNVQALEEDDRYSDETEGKQLPYRTVLSGTQFDEECPLPNTAPGPLSTTSGNHKDSTGTPEDTTPIITVLPSETIVTTSRISYTAHVDTSVPHITSPAPTITHVDTVTQVEPHALRTDNTHAKPVRFDEASSSEPVTDKPTFWKRTFKRARIFLVSLSSPPSLSIIVAFPVALITPLKGLFVTLPNSPIPNAPDGQPPLAFIMDTANFIGAASVPLGLICLGAALARLKVPMSLTAWKAMPVGSISALAIAKIVVSPILGVIICQGLTSAGVIDKNDKVLRFVCIFFSCLPTATTQVYLTQVYSSTGSAEHISAFLIPQYALMVIMMTVLTAYSINLIF</sequence>
<feature type="transmembrane region" description="Helical" evidence="6">
    <location>
        <begin position="524"/>
        <end position="542"/>
    </location>
</feature>
<feature type="transmembrane region" description="Helical" evidence="6">
    <location>
        <begin position="356"/>
        <end position="378"/>
    </location>
</feature>
<keyword evidence="8" id="KW-1185">Reference proteome</keyword>
<organism evidence="7 8">
    <name type="scientific">Hermanssonia centrifuga</name>
    <dbReference type="NCBI Taxonomy" id="98765"/>
    <lineage>
        <taxon>Eukaryota</taxon>
        <taxon>Fungi</taxon>
        <taxon>Dikarya</taxon>
        <taxon>Basidiomycota</taxon>
        <taxon>Agaricomycotina</taxon>
        <taxon>Agaricomycetes</taxon>
        <taxon>Polyporales</taxon>
        <taxon>Meruliaceae</taxon>
        <taxon>Hermanssonia</taxon>
    </lineage>
</organism>
<feature type="transmembrane region" description="Helical" evidence="6">
    <location>
        <begin position="140"/>
        <end position="159"/>
    </location>
</feature>
<feature type="transmembrane region" description="Helical" evidence="6">
    <location>
        <begin position="6"/>
        <end position="29"/>
    </location>
</feature>
<dbReference type="EMBL" id="SGPJ01000236">
    <property type="protein sequence ID" value="THG96433.1"/>
    <property type="molecule type" value="Genomic_DNA"/>
</dbReference>
<evidence type="ECO:0008006" key="9">
    <source>
        <dbReference type="Google" id="ProtNLM"/>
    </source>
</evidence>
<dbReference type="Proteomes" id="UP000309038">
    <property type="component" value="Unassembled WGS sequence"/>
</dbReference>
<dbReference type="GO" id="GO:0055085">
    <property type="term" value="P:transmembrane transport"/>
    <property type="evidence" value="ECO:0007669"/>
    <property type="project" value="InterPro"/>
</dbReference>
<evidence type="ECO:0000256" key="6">
    <source>
        <dbReference type="SAM" id="Phobius"/>
    </source>
</evidence>
<feature type="transmembrane region" description="Helical" evidence="6">
    <location>
        <begin position="41"/>
        <end position="60"/>
    </location>
</feature>
<keyword evidence="2 6" id="KW-0812">Transmembrane</keyword>
<reference evidence="7 8" key="1">
    <citation type="submission" date="2019-02" db="EMBL/GenBank/DDBJ databases">
        <title>Genome sequencing of the rare red list fungi Phlebia centrifuga.</title>
        <authorList>
            <person name="Buettner E."/>
            <person name="Kellner H."/>
        </authorList>
    </citation>
    <scope>NUCLEOTIDE SEQUENCE [LARGE SCALE GENOMIC DNA]</scope>
    <source>
        <strain evidence="7 8">DSM 108282</strain>
    </source>
</reference>
<feature type="transmembrane region" description="Helical" evidence="6">
    <location>
        <begin position="453"/>
        <end position="477"/>
    </location>
</feature>
<feature type="compositionally biased region" description="Polar residues" evidence="5">
    <location>
        <begin position="250"/>
        <end position="269"/>
    </location>
</feature>
<keyword evidence="4 6" id="KW-0472">Membrane</keyword>
<dbReference type="AlphaFoldDB" id="A0A4S4KEG6"/>
<feature type="region of interest" description="Disordered" evidence="5">
    <location>
        <begin position="236"/>
        <end position="269"/>
    </location>
</feature>
<evidence type="ECO:0000256" key="4">
    <source>
        <dbReference type="ARBA" id="ARBA00023136"/>
    </source>
</evidence>
<dbReference type="InterPro" id="IPR004776">
    <property type="entry name" value="Mem_transp_PIN-like"/>
</dbReference>
<evidence type="ECO:0000256" key="3">
    <source>
        <dbReference type="ARBA" id="ARBA00022989"/>
    </source>
</evidence>